<keyword evidence="3" id="KW-1185">Reference proteome</keyword>
<evidence type="ECO:0000313" key="2">
    <source>
        <dbReference type="EMBL" id="MDU0201140.1"/>
    </source>
</evidence>
<comment type="caution">
    <text evidence="2">The sequence shown here is derived from an EMBL/GenBank/DDBJ whole genome shotgun (WGS) entry which is preliminary data.</text>
</comment>
<dbReference type="EMBL" id="JAWCUD010000002">
    <property type="protein sequence ID" value="MDU0201140.1"/>
    <property type="molecule type" value="Genomic_DNA"/>
</dbReference>
<evidence type="ECO:0000256" key="1">
    <source>
        <dbReference type="SAM" id="MobiDB-lite"/>
    </source>
</evidence>
<accession>A0ABU3RA38</accession>
<sequence>MTGMRSQAPMRGVQKKDSESGERAVPKVERSATTSHWMQLQRTLGNRRVGELLQRDMQLSAAPTENVVQRAPGLPTKQDLDSDGLTAGTKFGFGKTSWGNLGDALVVYEKLGNTDYAAQKEQLKKIELIIGDWRASYSLRESNKKLKKKDPAKLLKVNEILESIEQRRAVIQEAEAPSDGRDGRRRAEAFSKREVMAPLTRQQEIVEEKKEIKASETMDDYLEKSGYEQDRNYMSWGNGTIAHVSWKAHVGSGDASQRLAIAQMVSPLLKSWKAYHKFDITQTSKPIDKFLTVYPPKDEEEWEIIVNMLESALGGFATVDVTGDMPVGETGKVNMRHGQNTPLTSSMTEGIDVIPDGKVGEFTKLVGPAVQSGGLPLWEFGGKLFFSKVETMEPPSRDKLNPNTIYMAILVDGRIVPDKREEPNPANVPLPKGVKKFERQ</sequence>
<reference evidence="2 3" key="1">
    <citation type="submission" date="2023-10" db="EMBL/GenBank/DDBJ databases">
        <title>Paenibacillus strain PFR10 Genome sequencing and assembly.</title>
        <authorList>
            <person name="Kim I."/>
        </authorList>
    </citation>
    <scope>NUCLEOTIDE SEQUENCE [LARGE SCALE GENOMIC DNA]</scope>
    <source>
        <strain evidence="2 3">PFR10</strain>
    </source>
</reference>
<gene>
    <name evidence="2" type="ORF">RQP52_08575</name>
</gene>
<dbReference type="RefSeq" id="WP_315950829.1">
    <property type="nucleotide sequence ID" value="NZ_JAWCUD010000002.1"/>
</dbReference>
<evidence type="ECO:0000313" key="3">
    <source>
        <dbReference type="Proteomes" id="UP001260980"/>
    </source>
</evidence>
<name>A0ABU3RA38_9BACL</name>
<organism evidence="2 3">
    <name type="scientific">Paenibacillus violae</name>
    <dbReference type="NCBI Taxonomy" id="3077234"/>
    <lineage>
        <taxon>Bacteria</taxon>
        <taxon>Bacillati</taxon>
        <taxon>Bacillota</taxon>
        <taxon>Bacilli</taxon>
        <taxon>Bacillales</taxon>
        <taxon>Paenibacillaceae</taxon>
        <taxon>Paenibacillus</taxon>
    </lineage>
</organism>
<dbReference type="Proteomes" id="UP001260980">
    <property type="component" value="Unassembled WGS sequence"/>
</dbReference>
<proteinExistence type="predicted"/>
<feature type="region of interest" description="Disordered" evidence="1">
    <location>
        <begin position="417"/>
        <end position="440"/>
    </location>
</feature>
<feature type="region of interest" description="Disordered" evidence="1">
    <location>
        <begin position="1"/>
        <end position="36"/>
    </location>
</feature>
<feature type="compositionally biased region" description="Basic and acidic residues" evidence="1">
    <location>
        <begin position="14"/>
        <end position="30"/>
    </location>
</feature>
<protein>
    <submittedName>
        <fullName evidence="2">Uncharacterized protein</fullName>
    </submittedName>
</protein>